<dbReference type="EMBL" id="SSOB01000024">
    <property type="protein sequence ID" value="THF76535.1"/>
    <property type="molecule type" value="Genomic_DNA"/>
</dbReference>
<dbReference type="InterPro" id="IPR023210">
    <property type="entry name" value="NADP_OxRdtase_dom"/>
</dbReference>
<dbReference type="CDD" id="cd19082">
    <property type="entry name" value="AKR_AKR10A1_2"/>
    <property type="match status" value="1"/>
</dbReference>
<dbReference type="GO" id="GO:0005829">
    <property type="term" value="C:cytosol"/>
    <property type="evidence" value="ECO:0007669"/>
    <property type="project" value="TreeGrafter"/>
</dbReference>
<dbReference type="Pfam" id="PF00248">
    <property type="entry name" value="Aldo_ket_red"/>
    <property type="match status" value="1"/>
</dbReference>
<name>A0A4S4BNW5_9BACL</name>
<evidence type="ECO:0000256" key="1">
    <source>
        <dbReference type="ARBA" id="ARBA00023002"/>
    </source>
</evidence>
<dbReference type="AlphaFoldDB" id="A0A4S4BNW5"/>
<organism evidence="3 4">
    <name type="scientific">Cohnella fermenti</name>
    <dbReference type="NCBI Taxonomy" id="2565925"/>
    <lineage>
        <taxon>Bacteria</taxon>
        <taxon>Bacillati</taxon>
        <taxon>Bacillota</taxon>
        <taxon>Bacilli</taxon>
        <taxon>Bacillales</taxon>
        <taxon>Paenibacillaceae</taxon>
        <taxon>Cohnella</taxon>
    </lineage>
</organism>
<keyword evidence="1" id="KW-0560">Oxidoreductase</keyword>
<dbReference type="Gene3D" id="3.20.20.100">
    <property type="entry name" value="NADP-dependent oxidoreductase domain"/>
    <property type="match status" value="1"/>
</dbReference>
<dbReference type="InterPro" id="IPR050523">
    <property type="entry name" value="AKR_Detox_Biosynth"/>
</dbReference>
<dbReference type="GO" id="GO:0016491">
    <property type="term" value="F:oxidoreductase activity"/>
    <property type="evidence" value="ECO:0007669"/>
    <property type="project" value="UniProtKB-KW"/>
</dbReference>
<evidence type="ECO:0000259" key="2">
    <source>
        <dbReference type="Pfam" id="PF00248"/>
    </source>
</evidence>
<protein>
    <submittedName>
        <fullName evidence="3">Aldo/keto reductase</fullName>
    </submittedName>
</protein>
<gene>
    <name evidence="3" type="ORF">E6C55_18540</name>
</gene>
<dbReference type="InterPro" id="IPR036812">
    <property type="entry name" value="NAD(P)_OxRdtase_dom_sf"/>
</dbReference>
<evidence type="ECO:0000313" key="4">
    <source>
        <dbReference type="Proteomes" id="UP000310636"/>
    </source>
</evidence>
<accession>A0A4S4BNW5</accession>
<dbReference type="PANTHER" id="PTHR43364">
    <property type="entry name" value="NADH-SPECIFIC METHYLGLYOXAL REDUCTASE-RELATED"/>
    <property type="match status" value="1"/>
</dbReference>
<dbReference type="Proteomes" id="UP000310636">
    <property type="component" value="Unassembled WGS sequence"/>
</dbReference>
<dbReference type="PANTHER" id="PTHR43364:SF4">
    <property type="entry name" value="NAD(P)-LINKED OXIDOREDUCTASE SUPERFAMILY PROTEIN"/>
    <property type="match status" value="1"/>
</dbReference>
<evidence type="ECO:0000313" key="3">
    <source>
        <dbReference type="EMBL" id="THF76535.1"/>
    </source>
</evidence>
<reference evidence="3 4" key="1">
    <citation type="submission" date="2019-04" db="EMBL/GenBank/DDBJ databases">
        <title>Cohnella sp. nov. isolated from preserved vegetables.</title>
        <authorList>
            <person name="Lin S.-Y."/>
            <person name="Hung M.-H."/>
            <person name="Young C.-C."/>
        </authorList>
    </citation>
    <scope>NUCLEOTIDE SEQUENCE [LARGE SCALE GENOMIC DNA]</scope>
    <source>
        <strain evidence="3 4">CC-MHH1044</strain>
    </source>
</reference>
<feature type="domain" description="NADP-dependent oxidoreductase" evidence="2">
    <location>
        <begin position="18"/>
        <end position="323"/>
    </location>
</feature>
<sequence length="336" mass="37016">MTMRYIQVRDTNLRPSVIGLGTSDFGTAIREEEAFGLLDRFVELGGTLVDTAHVYGDWVEGGKGASERTIGKWLEQRGSRDKIVLSTKGAHPPLADFARSRLDADSIRSDLSDSLERLRTDWIDLYWLHRDDPERPVEAVMEALHEHVAAGRVHYIGASNWTRERIAAANRYAQRSGLTPFVASQPHWNLAVLNPVLPPDIVAIDDETRAWHVETGLAVFAFSSQASGFFGGKYGRGLAPEGGRAGHVQEMYANEASYDRLERVLALSNRLGTRASQTALAYVLSHPFPAFALIGANKLEHLEDSCKAGDLVLTPEQLRYLESGEGSFTSAVSPKD</sequence>
<dbReference type="OrthoDB" id="9773828at2"/>
<comment type="caution">
    <text evidence="3">The sequence shown here is derived from an EMBL/GenBank/DDBJ whole genome shotgun (WGS) entry which is preliminary data.</text>
</comment>
<keyword evidence="4" id="KW-1185">Reference proteome</keyword>
<proteinExistence type="predicted"/>
<dbReference type="SUPFAM" id="SSF51430">
    <property type="entry name" value="NAD(P)-linked oxidoreductase"/>
    <property type="match status" value="1"/>
</dbReference>